<protein>
    <submittedName>
        <fullName evidence="2">Uncharacterized protein</fullName>
    </submittedName>
</protein>
<dbReference type="Proteomes" id="UP001152523">
    <property type="component" value="Unassembled WGS sequence"/>
</dbReference>
<proteinExistence type="predicted"/>
<evidence type="ECO:0000313" key="4">
    <source>
        <dbReference type="Proteomes" id="UP001152523"/>
    </source>
</evidence>
<evidence type="ECO:0000313" key="2">
    <source>
        <dbReference type="EMBL" id="CAH9118212.1"/>
    </source>
</evidence>
<evidence type="ECO:0000256" key="1">
    <source>
        <dbReference type="SAM" id="MobiDB-lite"/>
    </source>
</evidence>
<dbReference type="EMBL" id="CAMAPF010000757">
    <property type="protein sequence ID" value="CAH9118212.1"/>
    <property type="molecule type" value="Genomic_DNA"/>
</dbReference>
<comment type="caution">
    <text evidence="2">The sequence shown here is derived from an EMBL/GenBank/DDBJ whole genome shotgun (WGS) entry which is preliminary data.</text>
</comment>
<keyword evidence="4" id="KW-1185">Reference proteome</keyword>
<dbReference type="AlphaFoldDB" id="A0AAV0E6R0"/>
<name>A0AAV0E6R0_9ASTE</name>
<organism evidence="2 4">
    <name type="scientific">Cuscuta epithymum</name>
    <dbReference type="NCBI Taxonomy" id="186058"/>
    <lineage>
        <taxon>Eukaryota</taxon>
        <taxon>Viridiplantae</taxon>
        <taxon>Streptophyta</taxon>
        <taxon>Embryophyta</taxon>
        <taxon>Tracheophyta</taxon>
        <taxon>Spermatophyta</taxon>
        <taxon>Magnoliopsida</taxon>
        <taxon>eudicotyledons</taxon>
        <taxon>Gunneridae</taxon>
        <taxon>Pentapetalae</taxon>
        <taxon>asterids</taxon>
        <taxon>lamiids</taxon>
        <taxon>Solanales</taxon>
        <taxon>Convolvulaceae</taxon>
        <taxon>Cuscuteae</taxon>
        <taxon>Cuscuta</taxon>
        <taxon>Cuscuta subgen. Cuscuta</taxon>
    </lineage>
</organism>
<sequence>MNDPPMSDPTPGPSVAADNDSLPSDSAYFRRGSRSWVPSVRLKDYVTHTIVKSSPYPSHSVASSSSGMEPQSFCETVIDEGWRDAMRAEIDALESNSTWDFPYLLKTHFWDAVGFIELSVNLTQVLKDLKLFW</sequence>
<reference evidence="2" key="1">
    <citation type="submission" date="2022-07" db="EMBL/GenBank/DDBJ databases">
        <authorList>
            <person name="Macas J."/>
            <person name="Novak P."/>
            <person name="Neumann P."/>
        </authorList>
    </citation>
    <scope>NUCLEOTIDE SEQUENCE</scope>
</reference>
<accession>A0AAV0E6R0</accession>
<dbReference type="EMBL" id="CAMAPF010001023">
    <property type="protein sequence ID" value="CAH9140505.1"/>
    <property type="molecule type" value="Genomic_DNA"/>
</dbReference>
<gene>
    <name evidence="2" type="ORF">CEPIT_LOCUS22179</name>
    <name evidence="3" type="ORF">CEPIT_LOCUS38398</name>
</gene>
<feature type="region of interest" description="Disordered" evidence="1">
    <location>
        <begin position="1"/>
        <end position="26"/>
    </location>
</feature>
<feature type="compositionally biased region" description="Pro residues" evidence="1">
    <location>
        <begin position="1"/>
        <end position="12"/>
    </location>
</feature>
<evidence type="ECO:0000313" key="3">
    <source>
        <dbReference type="EMBL" id="CAH9140505.1"/>
    </source>
</evidence>